<feature type="region of interest" description="Disordered" evidence="1">
    <location>
        <begin position="1"/>
        <end position="52"/>
    </location>
</feature>
<name>A0A9Q1GTK1_9CARY</name>
<protein>
    <submittedName>
        <fullName evidence="2">Uncharacterized protein</fullName>
    </submittedName>
</protein>
<dbReference type="AlphaFoldDB" id="A0A9Q1GTK1"/>
<dbReference type="EMBL" id="JAKOGI010001706">
    <property type="protein sequence ID" value="KAJ8424343.1"/>
    <property type="molecule type" value="Genomic_DNA"/>
</dbReference>
<dbReference type="OrthoDB" id="1752268at2759"/>
<dbReference type="Proteomes" id="UP001153076">
    <property type="component" value="Unassembled WGS sequence"/>
</dbReference>
<comment type="caution">
    <text evidence="2">The sequence shown here is derived from an EMBL/GenBank/DDBJ whole genome shotgun (WGS) entry which is preliminary data.</text>
</comment>
<proteinExistence type="predicted"/>
<sequence length="177" mass="19883">MEAATSTRPLPHFDHVPTTTCKPSHRLTRLPSPHHTNRDREASQPNRNGQPLMENHDRLAAASTGHTKAKCRELKKALRDLADKGQIDRFLKKGPCFLHGEREPAQPQPRDEKCSMEVMATTARGYTEGMTWSAWKAHLTTYYTIRVIGKVKNSPLHIPLDSGSTTTSQISLQPIVR</sequence>
<keyword evidence="3" id="KW-1185">Reference proteome</keyword>
<evidence type="ECO:0000256" key="1">
    <source>
        <dbReference type="SAM" id="MobiDB-lite"/>
    </source>
</evidence>
<gene>
    <name evidence="2" type="ORF">Cgig2_022189</name>
</gene>
<organism evidence="2 3">
    <name type="scientific">Carnegiea gigantea</name>
    <dbReference type="NCBI Taxonomy" id="171969"/>
    <lineage>
        <taxon>Eukaryota</taxon>
        <taxon>Viridiplantae</taxon>
        <taxon>Streptophyta</taxon>
        <taxon>Embryophyta</taxon>
        <taxon>Tracheophyta</taxon>
        <taxon>Spermatophyta</taxon>
        <taxon>Magnoliopsida</taxon>
        <taxon>eudicotyledons</taxon>
        <taxon>Gunneridae</taxon>
        <taxon>Pentapetalae</taxon>
        <taxon>Caryophyllales</taxon>
        <taxon>Cactineae</taxon>
        <taxon>Cactaceae</taxon>
        <taxon>Cactoideae</taxon>
        <taxon>Echinocereeae</taxon>
        <taxon>Carnegiea</taxon>
    </lineage>
</organism>
<reference evidence="2" key="1">
    <citation type="submission" date="2022-04" db="EMBL/GenBank/DDBJ databases">
        <title>Carnegiea gigantea Genome sequencing and assembly v2.</title>
        <authorList>
            <person name="Copetti D."/>
            <person name="Sanderson M.J."/>
            <person name="Burquez A."/>
            <person name="Wojciechowski M.F."/>
        </authorList>
    </citation>
    <scope>NUCLEOTIDE SEQUENCE</scope>
    <source>
        <strain evidence="2">SGP5-SGP5p</strain>
        <tissue evidence="2">Aerial part</tissue>
    </source>
</reference>
<evidence type="ECO:0000313" key="2">
    <source>
        <dbReference type="EMBL" id="KAJ8424343.1"/>
    </source>
</evidence>
<accession>A0A9Q1GTK1</accession>
<evidence type="ECO:0000313" key="3">
    <source>
        <dbReference type="Proteomes" id="UP001153076"/>
    </source>
</evidence>